<feature type="non-terminal residue" evidence="2">
    <location>
        <position position="1"/>
    </location>
</feature>
<comment type="caution">
    <text evidence="2">The sequence shown here is derived from an EMBL/GenBank/DDBJ whole genome shotgun (WGS) entry which is preliminary data.</text>
</comment>
<reference evidence="2 3" key="1">
    <citation type="journal article" date="2023" name="Plants (Basel)">
        <title>Bridging the Gap: Combining Genomics and Transcriptomics Approaches to Understand Stylosanthes scabra, an Orphan Legume from the Brazilian Caatinga.</title>
        <authorList>
            <person name="Ferreira-Neto J.R.C."/>
            <person name="da Silva M.D."/>
            <person name="Binneck E."/>
            <person name="de Melo N.F."/>
            <person name="da Silva R.H."/>
            <person name="de Melo A.L.T.M."/>
            <person name="Pandolfi V."/>
            <person name="Bustamante F.O."/>
            <person name="Brasileiro-Vidal A.C."/>
            <person name="Benko-Iseppon A.M."/>
        </authorList>
    </citation>
    <scope>NUCLEOTIDE SEQUENCE [LARGE SCALE GENOMIC DNA]</scope>
    <source>
        <tissue evidence="2">Leaves</tissue>
    </source>
</reference>
<sequence length="112" mass="12911">NGTGCRSVDRTAGRDADLTSTREKYRTANWQNCRGGDRTPTNRLAKTVEVETKLPQIDWRKLPRWRRNSHKSVGESAGTYRKRTPTKRLAKLSKREHKGTTKSEKQQDRSTI</sequence>
<feature type="region of interest" description="Disordered" evidence="1">
    <location>
        <begin position="65"/>
        <end position="112"/>
    </location>
</feature>
<accession>A0ABU6RSN3</accession>
<dbReference type="EMBL" id="JASCZI010031488">
    <property type="protein sequence ID" value="MED6126874.1"/>
    <property type="molecule type" value="Genomic_DNA"/>
</dbReference>
<proteinExistence type="predicted"/>
<protein>
    <submittedName>
        <fullName evidence="2">Uncharacterized protein</fullName>
    </submittedName>
</protein>
<feature type="compositionally biased region" description="Basic residues" evidence="1">
    <location>
        <begin position="80"/>
        <end position="97"/>
    </location>
</feature>
<feature type="compositionally biased region" description="Basic and acidic residues" evidence="1">
    <location>
        <begin position="7"/>
        <end position="23"/>
    </location>
</feature>
<feature type="compositionally biased region" description="Basic and acidic residues" evidence="1">
    <location>
        <begin position="98"/>
        <end position="112"/>
    </location>
</feature>
<evidence type="ECO:0000256" key="1">
    <source>
        <dbReference type="SAM" id="MobiDB-lite"/>
    </source>
</evidence>
<keyword evidence="3" id="KW-1185">Reference proteome</keyword>
<gene>
    <name evidence="2" type="ORF">PIB30_082690</name>
</gene>
<feature type="region of interest" description="Disordered" evidence="1">
    <location>
        <begin position="1"/>
        <end position="23"/>
    </location>
</feature>
<evidence type="ECO:0000313" key="2">
    <source>
        <dbReference type="EMBL" id="MED6126874.1"/>
    </source>
</evidence>
<dbReference type="Proteomes" id="UP001341840">
    <property type="component" value="Unassembled WGS sequence"/>
</dbReference>
<organism evidence="2 3">
    <name type="scientific">Stylosanthes scabra</name>
    <dbReference type="NCBI Taxonomy" id="79078"/>
    <lineage>
        <taxon>Eukaryota</taxon>
        <taxon>Viridiplantae</taxon>
        <taxon>Streptophyta</taxon>
        <taxon>Embryophyta</taxon>
        <taxon>Tracheophyta</taxon>
        <taxon>Spermatophyta</taxon>
        <taxon>Magnoliopsida</taxon>
        <taxon>eudicotyledons</taxon>
        <taxon>Gunneridae</taxon>
        <taxon>Pentapetalae</taxon>
        <taxon>rosids</taxon>
        <taxon>fabids</taxon>
        <taxon>Fabales</taxon>
        <taxon>Fabaceae</taxon>
        <taxon>Papilionoideae</taxon>
        <taxon>50 kb inversion clade</taxon>
        <taxon>dalbergioids sensu lato</taxon>
        <taxon>Dalbergieae</taxon>
        <taxon>Pterocarpus clade</taxon>
        <taxon>Stylosanthes</taxon>
    </lineage>
</organism>
<evidence type="ECO:0000313" key="3">
    <source>
        <dbReference type="Proteomes" id="UP001341840"/>
    </source>
</evidence>
<name>A0ABU6RSN3_9FABA</name>